<feature type="repeat" description="ANK" evidence="1">
    <location>
        <begin position="795"/>
        <end position="827"/>
    </location>
</feature>
<evidence type="ECO:0000313" key="5">
    <source>
        <dbReference type="Proteomes" id="UP001305414"/>
    </source>
</evidence>
<protein>
    <recommendedName>
        <fullName evidence="3">Heterokaryon incompatibility domain-containing protein</fullName>
    </recommendedName>
</protein>
<keyword evidence="5" id="KW-1185">Reference proteome</keyword>
<feature type="compositionally biased region" description="Basic and acidic residues" evidence="2">
    <location>
        <begin position="898"/>
        <end position="921"/>
    </location>
</feature>
<dbReference type="PANTHER" id="PTHR24148:SF73">
    <property type="entry name" value="HET DOMAIN PROTEIN (AFU_ORTHOLOGUE AFUA_8G01020)"/>
    <property type="match status" value="1"/>
</dbReference>
<organism evidence="4 5">
    <name type="scientific">Xylaria bambusicola</name>
    <dbReference type="NCBI Taxonomy" id="326684"/>
    <lineage>
        <taxon>Eukaryota</taxon>
        <taxon>Fungi</taxon>
        <taxon>Dikarya</taxon>
        <taxon>Ascomycota</taxon>
        <taxon>Pezizomycotina</taxon>
        <taxon>Sordariomycetes</taxon>
        <taxon>Xylariomycetidae</taxon>
        <taxon>Xylariales</taxon>
        <taxon>Xylariaceae</taxon>
        <taxon>Xylaria</taxon>
    </lineage>
</organism>
<evidence type="ECO:0000256" key="1">
    <source>
        <dbReference type="PROSITE-ProRule" id="PRU00023"/>
    </source>
</evidence>
<dbReference type="Gene3D" id="1.25.40.20">
    <property type="entry name" value="Ankyrin repeat-containing domain"/>
    <property type="match status" value="2"/>
</dbReference>
<dbReference type="InterPro" id="IPR036770">
    <property type="entry name" value="Ankyrin_rpt-contain_sf"/>
</dbReference>
<evidence type="ECO:0000259" key="3">
    <source>
        <dbReference type="Pfam" id="PF06985"/>
    </source>
</evidence>
<dbReference type="PANTHER" id="PTHR24148">
    <property type="entry name" value="ANKYRIN REPEAT DOMAIN-CONTAINING PROTEIN 39 HOMOLOG-RELATED"/>
    <property type="match status" value="1"/>
</dbReference>
<comment type="caution">
    <text evidence="4">The sequence shown here is derived from an EMBL/GenBank/DDBJ whole genome shotgun (WGS) entry which is preliminary data.</text>
</comment>
<dbReference type="AlphaFoldDB" id="A0AAN7UMH7"/>
<dbReference type="SMART" id="SM00248">
    <property type="entry name" value="ANK"/>
    <property type="match status" value="4"/>
</dbReference>
<keyword evidence="1" id="KW-0040">ANK repeat</keyword>
<feature type="domain" description="Heterokaryon incompatibility" evidence="3">
    <location>
        <begin position="46"/>
        <end position="205"/>
    </location>
</feature>
<dbReference type="PROSITE" id="PS50297">
    <property type="entry name" value="ANK_REP_REGION"/>
    <property type="match status" value="1"/>
</dbReference>
<dbReference type="Proteomes" id="UP001305414">
    <property type="component" value="Unassembled WGS sequence"/>
</dbReference>
<proteinExistence type="predicted"/>
<feature type="region of interest" description="Disordered" evidence="2">
    <location>
        <begin position="723"/>
        <end position="754"/>
    </location>
</feature>
<feature type="compositionally biased region" description="Polar residues" evidence="2">
    <location>
        <begin position="923"/>
        <end position="934"/>
    </location>
</feature>
<dbReference type="EMBL" id="JAWHQM010000010">
    <property type="protein sequence ID" value="KAK5629131.1"/>
    <property type="molecule type" value="Genomic_DNA"/>
</dbReference>
<dbReference type="Pfam" id="PF13857">
    <property type="entry name" value="Ank_5"/>
    <property type="match status" value="1"/>
</dbReference>
<name>A0AAN7UMH7_9PEZI</name>
<dbReference type="InterPro" id="IPR002110">
    <property type="entry name" value="Ankyrin_rpt"/>
</dbReference>
<dbReference type="InterPro" id="IPR052895">
    <property type="entry name" value="HetReg/Transcr_Mod"/>
</dbReference>
<evidence type="ECO:0000256" key="2">
    <source>
        <dbReference type="SAM" id="MobiDB-lite"/>
    </source>
</evidence>
<dbReference type="PROSITE" id="PS50088">
    <property type="entry name" value="ANK_REPEAT"/>
    <property type="match status" value="1"/>
</dbReference>
<dbReference type="SUPFAM" id="SSF48403">
    <property type="entry name" value="Ankyrin repeat"/>
    <property type="match status" value="1"/>
</dbReference>
<feature type="region of interest" description="Disordered" evidence="2">
    <location>
        <begin position="878"/>
        <end position="934"/>
    </location>
</feature>
<reference evidence="4 5" key="1">
    <citation type="submission" date="2023-10" db="EMBL/GenBank/DDBJ databases">
        <title>Draft genome sequence of Xylaria bambusicola isolate GMP-LS, the root and basal stem rot pathogen of sugarcane in Indonesia.</title>
        <authorList>
            <person name="Selvaraj P."/>
            <person name="Muralishankar V."/>
            <person name="Muruganantham S."/>
            <person name="Sp S."/>
            <person name="Haryani S."/>
            <person name="Lau K.J.X."/>
            <person name="Naqvi N.I."/>
        </authorList>
    </citation>
    <scope>NUCLEOTIDE SEQUENCE [LARGE SCALE GENOMIC DNA]</scope>
    <source>
        <strain evidence="4">GMP-LS</strain>
    </source>
</reference>
<accession>A0AAN7UMH7</accession>
<sequence>MDTFNYQRLELKSSAFRLVRLLKGVANDFIRCELVYTTLDENVIPYEAVSYTWGSSDKPLSIFLQGQKFMVTENLWGLLKDLRKAESDRYLWIDAIAINQGDDLERGHQVQRMQAIYGGAERVLIYLGRDSPFTRILMESLLLFQTSISGRYAGPDNERWGTTWQIVLSKLQDKYNSVDLKGDLRKGLNELLQRPWFRRVWVLQEVANARTASVFCGENSIRAPIFVMAPILLGLDLNSHAAAVFELMPTYPGNGSRKTRDKKLLPLLLDFRHSEASDPRDKIFALLGLCEDSGIQKYIEPDYTQTEFNVLYTTIAYFMSKTTEPARLRLGRLLAEAKCLMKPQEMPVSDTKPAPSNWRSKVSELLEEAIQLLRILNDPPSPVGILKEKLNEDLRYLVKLVSRSSEENYQISIGKLASMRCHTRVIISHSPGDQQFPSSINQFLSDLANRQPDYMTGFIYDMLSSWDTKDLCSFLQRREVEIDITLEMAKAAATNKFNAVETVSVLLRHGRLGESSFAKMRDKEHAWGDLSIYSSDMPQTVPRLWAEVSPGEVVVTVRRENLYLLVFLESKSILGKLIYQLEGEDTATSDLLQRLQHVVYQESHNDPQRDVQNCGREDLNFPLPSVVSHPPTVNRQAMVQVLLEDLNNTVGNIQTWSLLLIAVLSGETDIVQLLLEKYPEEFNLPCESANVAFRVAMDCRHRPIVQCLLDNGVKLTLGAAAGNQQRQHRCEQPSSPQTDTFSPPPSPSPPSTLRKLDETISKRLHDPLSLALDRDDHDLVALFLPYRTSIVPSNPEMTPLHVAALYAHTRLAKFLLKQGADPNATDSCGRTALDIAKGVWRNARNLDSDDWQSNFINQREAEECFSYLVRVTNNNRVHRSEESNGKRIELVKQTPQKRQAEMKSEQESKVEPPSKKARYDSEPGSSSFSSHLVQ</sequence>
<dbReference type="Pfam" id="PF06985">
    <property type="entry name" value="HET"/>
    <property type="match status" value="1"/>
</dbReference>
<evidence type="ECO:0000313" key="4">
    <source>
        <dbReference type="EMBL" id="KAK5629131.1"/>
    </source>
</evidence>
<dbReference type="InterPro" id="IPR010730">
    <property type="entry name" value="HET"/>
</dbReference>
<gene>
    <name evidence="4" type="ORF">RRF57_004846</name>
</gene>
<feature type="compositionally biased region" description="Basic and acidic residues" evidence="2">
    <location>
        <begin position="878"/>
        <end position="890"/>
    </location>
</feature>